<evidence type="ECO:0000256" key="3">
    <source>
        <dbReference type="SAM" id="SignalP"/>
    </source>
</evidence>
<feature type="transmembrane region" description="Helical" evidence="2">
    <location>
        <begin position="272"/>
        <end position="294"/>
    </location>
</feature>
<feature type="compositionally biased region" description="Gly residues" evidence="1">
    <location>
        <begin position="638"/>
        <end position="664"/>
    </location>
</feature>
<keyword evidence="2" id="KW-1133">Transmembrane helix</keyword>
<sequence>MLVGAALTLLGVAAAPAALAQTPAQSSTTAAVAPWSDLSAAPALAALATADRMPAFDSAFVVDKDGGITVTETIQYSFDSSGGVRHGIYRAITVRQGVDGRTDVYRYLSMTGVSVSSPTGADATVQLVDNGPDVTIRIGSASKTVSGTQTYVVRYHLANVLNPFTDTQTAEFYYNVIKDDTVAKGAVTVSVTAPVAATDVRCTRGVGAACDSATGGATARFAVGSLAAGENLTIDTRYPLSGFSKIAPDIRTGTAGAPGSGLDEGVAKVASLASVAGGVLAPIVALVVMGMLVATRGRDEWYAGLTPGLTPGLGQGPIADGIPPGGSAPTVRGKTPTIAVQFNPPPGVQPGLVGTVIDESADTLDVSATVIDLAVRGYLRIEEVEGGGMFARTDWRLTSLSPTTAHELRPYEQSVLVGLFQQGSPVLLSDLKNHFAKTLAATKDLMYDEVLSRGWFRKSPQSQRTAWRGFGFFVMGAGIVTIFAYGSISRAIDISSGLPLPIPSGWVLGAGLLLAGFVIQLLGARMAAKTAAGSAVLAQSLGFRQYLVTAEANQIRWEEAQDVFSRYLPFAIVFGVADRWAKTFQEVAAAAAAAGQVVIMPDWYIYHGTLFPDFGSIVDGVDSFSTTASGTFQSTPGSSGGSGFGSSGGSFSGGGVGGSSSGSW</sequence>
<dbReference type="Pfam" id="PF09972">
    <property type="entry name" value="DUF2207"/>
    <property type="match status" value="1"/>
</dbReference>
<dbReference type="Proteomes" id="UP000718281">
    <property type="component" value="Unassembled WGS sequence"/>
</dbReference>
<proteinExistence type="predicted"/>
<feature type="signal peptide" evidence="3">
    <location>
        <begin position="1"/>
        <end position="20"/>
    </location>
</feature>
<dbReference type="EMBL" id="JADIXZ010000005">
    <property type="protein sequence ID" value="MBK6301604.1"/>
    <property type="molecule type" value="Genomic_DNA"/>
</dbReference>
<keyword evidence="2" id="KW-0812">Transmembrane</keyword>
<feature type="domain" description="DUF2207" evidence="4">
    <location>
        <begin position="53"/>
        <end position="235"/>
    </location>
</feature>
<evidence type="ECO:0000313" key="7">
    <source>
        <dbReference type="Proteomes" id="UP000718281"/>
    </source>
</evidence>
<evidence type="ECO:0000256" key="1">
    <source>
        <dbReference type="SAM" id="MobiDB-lite"/>
    </source>
</evidence>
<feature type="transmembrane region" description="Helical" evidence="2">
    <location>
        <begin position="466"/>
        <end position="486"/>
    </location>
</feature>
<feature type="chain" id="PRO_5037366280" evidence="3">
    <location>
        <begin position="21"/>
        <end position="664"/>
    </location>
</feature>
<protein>
    <submittedName>
        <fullName evidence="6">DUF2207 domain-containing protein</fullName>
    </submittedName>
</protein>
<feature type="domain" description="Predicted membrane protein YciQ-like C-terminal" evidence="5">
    <location>
        <begin position="342"/>
        <end position="584"/>
    </location>
</feature>
<feature type="region of interest" description="Disordered" evidence="1">
    <location>
        <begin position="632"/>
        <end position="664"/>
    </location>
</feature>
<organism evidence="6 7">
    <name type="scientific">Candidatus Phosphoribacter hodrii</name>
    <dbReference type="NCBI Taxonomy" id="2953743"/>
    <lineage>
        <taxon>Bacteria</taxon>
        <taxon>Bacillati</taxon>
        <taxon>Actinomycetota</taxon>
        <taxon>Actinomycetes</taxon>
        <taxon>Micrococcales</taxon>
        <taxon>Dermatophilaceae</taxon>
        <taxon>Candidatus Phosphoribacter</taxon>
    </lineage>
</organism>
<keyword evidence="3" id="KW-0732">Signal</keyword>
<evidence type="ECO:0000259" key="4">
    <source>
        <dbReference type="Pfam" id="PF09972"/>
    </source>
</evidence>
<reference evidence="6 7" key="1">
    <citation type="submission" date="2020-10" db="EMBL/GenBank/DDBJ databases">
        <title>Connecting structure to function with the recovery of over 1000 high-quality activated sludge metagenome-assembled genomes encoding full-length rRNA genes using long-read sequencing.</title>
        <authorList>
            <person name="Singleton C.M."/>
            <person name="Petriglieri F."/>
            <person name="Kristensen J.M."/>
            <person name="Kirkegaard R.H."/>
            <person name="Michaelsen T.Y."/>
            <person name="Andersen M.H."/>
            <person name="Karst S.M."/>
            <person name="Dueholm M.S."/>
            <person name="Nielsen P.H."/>
            <person name="Albertsen M."/>
        </authorList>
    </citation>
    <scope>NUCLEOTIDE SEQUENCE [LARGE SCALE GENOMIC DNA]</scope>
    <source>
        <strain evidence="6">AalE_18-Q3-R2-46_BAT3C.188</strain>
    </source>
</reference>
<dbReference type="Pfam" id="PF20990">
    <property type="entry name" value="DUF2207_C"/>
    <property type="match status" value="1"/>
</dbReference>
<name>A0A934X738_9MICO</name>
<dbReference type="InterPro" id="IPR018702">
    <property type="entry name" value="DUF2207"/>
</dbReference>
<keyword evidence="2" id="KW-0472">Membrane</keyword>
<evidence type="ECO:0000256" key="2">
    <source>
        <dbReference type="SAM" id="Phobius"/>
    </source>
</evidence>
<dbReference type="AlphaFoldDB" id="A0A934X738"/>
<gene>
    <name evidence="6" type="ORF">IPF40_11365</name>
</gene>
<feature type="transmembrane region" description="Helical" evidence="2">
    <location>
        <begin position="506"/>
        <end position="524"/>
    </location>
</feature>
<comment type="caution">
    <text evidence="6">The sequence shown here is derived from an EMBL/GenBank/DDBJ whole genome shotgun (WGS) entry which is preliminary data.</text>
</comment>
<accession>A0A934X738</accession>
<evidence type="ECO:0000313" key="6">
    <source>
        <dbReference type="EMBL" id="MBK6301604.1"/>
    </source>
</evidence>
<dbReference type="InterPro" id="IPR048389">
    <property type="entry name" value="YciQ-like_C"/>
</dbReference>
<evidence type="ECO:0000259" key="5">
    <source>
        <dbReference type="Pfam" id="PF20990"/>
    </source>
</evidence>